<evidence type="ECO:0000256" key="7">
    <source>
        <dbReference type="ARBA" id="ARBA00023180"/>
    </source>
</evidence>
<keyword evidence="7" id="KW-0325">Glycoprotein</keyword>
<dbReference type="InterPro" id="IPR052437">
    <property type="entry name" value="Pectin_Meth_Modulator"/>
</dbReference>
<evidence type="ECO:0000313" key="13">
    <source>
        <dbReference type="Proteomes" id="UP000007015"/>
    </source>
</evidence>
<dbReference type="AlphaFoldDB" id="B8A9M9"/>
<gene>
    <name evidence="12" type="ORF">OsI_02272</name>
</gene>
<feature type="signal peptide" evidence="9">
    <location>
        <begin position="1"/>
        <end position="29"/>
    </location>
</feature>
<keyword evidence="8" id="KW-0206">Cytoskeleton</keyword>
<dbReference type="Gramene" id="BGIOSGA001496-TA">
    <property type="protein sequence ID" value="BGIOSGA001496-PA"/>
    <property type="gene ID" value="BGIOSGA001496"/>
</dbReference>
<accession>B8A9M9</accession>
<keyword evidence="13" id="KW-1185">Reference proteome</keyword>
<keyword evidence="4" id="KW-0963">Cytoplasm</keyword>
<dbReference type="GO" id="GO:0008017">
    <property type="term" value="F:microtubule binding"/>
    <property type="evidence" value="ECO:0007669"/>
    <property type="project" value="InterPro"/>
</dbReference>
<dbReference type="InterPro" id="IPR028021">
    <property type="entry name" value="Katanin_C-terminal"/>
</dbReference>
<evidence type="ECO:0008006" key="14">
    <source>
        <dbReference type="Google" id="ProtNLM"/>
    </source>
</evidence>
<evidence type="ECO:0000256" key="8">
    <source>
        <dbReference type="ARBA" id="ARBA00023212"/>
    </source>
</evidence>
<dbReference type="GO" id="GO:0005576">
    <property type="term" value="C:extracellular region"/>
    <property type="evidence" value="ECO:0007669"/>
    <property type="project" value="UniProtKB-SubCell"/>
</dbReference>
<dbReference type="Pfam" id="PF04862">
    <property type="entry name" value="DUF642"/>
    <property type="match status" value="2"/>
</dbReference>
<evidence type="ECO:0000256" key="5">
    <source>
        <dbReference type="ARBA" id="ARBA00022525"/>
    </source>
</evidence>
<feature type="domain" description="Katanin p80 subunit C-terminal" evidence="11">
    <location>
        <begin position="295"/>
        <end position="402"/>
    </location>
</feature>
<sequence length="418" mass="44382">MEGDTARRLALLGLCLGLLLLAPSHLASAAAVEDGLLSNGDFETAPAGGFVKSASVAEGASSIPGWTINGTVELISAGQHQGGMILIVPQDNVVSNGDFEEGPWMFPNTSFGVLLPTNLDEQTSALPGWMIESNRAVRFVDSDQYTVPQGKRAIELLSGKEGIISQMVETTPQKEYSLTFTLGSAGDSCQPPMAVMAFAGDQAQNFHYSPMGNATSQAANVTFTARAERTRVVFYSVYYNTRSDDHSSLCGPVIDDVRVWGLNGAAGLKASIGLLLGIVSIKVTCHCGKCVVVVMMRHVFDQNGIKGAIAAVAKLPDNAVQADVVSTLKRKLDLFNLDIFLSFLPVLAGLLTSKAERHAIVSLELLLDLIKIFGPVIRSTLSAHSAVGVDIQAEQRRGGQSAQLAQELNLSLQDLVVI</sequence>
<evidence type="ECO:0000259" key="10">
    <source>
        <dbReference type="Pfam" id="PF04862"/>
    </source>
</evidence>
<keyword evidence="6 9" id="KW-0732">Signal</keyword>
<dbReference type="GO" id="GO:0005856">
    <property type="term" value="C:cytoskeleton"/>
    <property type="evidence" value="ECO:0007669"/>
    <property type="project" value="UniProtKB-SubCell"/>
</dbReference>
<dbReference type="PANTHER" id="PTHR31265:SF1">
    <property type="entry name" value="OS01G0756600 PROTEIN"/>
    <property type="match status" value="1"/>
</dbReference>
<keyword evidence="5" id="KW-0964">Secreted</keyword>
<reference evidence="12 13" key="1">
    <citation type="journal article" date="2005" name="PLoS Biol.">
        <title>The genomes of Oryza sativa: a history of duplications.</title>
        <authorList>
            <person name="Yu J."/>
            <person name="Wang J."/>
            <person name="Lin W."/>
            <person name="Li S."/>
            <person name="Li H."/>
            <person name="Zhou J."/>
            <person name="Ni P."/>
            <person name="Dong W."/>
            <person name="Hu S."/>
            <person name="Zeng C."/>
            <person name="Zhang J."/>
            <person name="Zhang Y."/>
            <person name="Li R."/>
            <person name="Xu Z."/>
            <person name="Li S."/>
            <person name="Li X."/>
            <person name="Zheng H."/>
            <person name="Cong L."/>
            <person name="Lin L."/>
            <person name="Yin J."/>
            <person name="Geng J."/>
            <person name="Li G."/>
            <person name="Shi J."/>
            <person name="Liu J."/>
            <person name="Lv H."/>
            <person name="Li J."/>
            <person name="Wang J."/>
            <person name="Deng Y."/>
            <person name="Ran L."/>
            <person name="Shi X."/>
            <person name="Wang X."/>
            <person name="Wu Q."/>
            <person name="Li C."/>
            <person name="Ren X."/>
            <person name="Wang J."/>
            <person name="Wang X."/>
            <person name="Li D."/>
            <person name="Liu D."/>
            <person name="Zhang X."/>
            <person name="Ji Z."/>
            <person name="Zhao W."/>
            <person name="Sun Y."/>
            <person name="Zhang Z."/>
            <person name="Bao J."/>
            <person name="Han Y."/>
            <person name="Dong L."/>
            <person name="Ji J."/>
            <person name="Chen P."/>
            <person name="Wu S."/>
            <person name="Liu J."/>
            <person name="Xiao Y."/>
            <person name="Bu D."/>
            <person name="Tan J."/>
            <person name="Yang L."/>
            <person name="Ye C."/>
            <person name="Zhang J."/>
            <person name="Xu J."/>
            <person name="Zhou Y."/>
            <person name="Yu Y."/>
            <person name="Zhang B."/>
            <person name="Zhuang S."/>
            <person name="Wei H."/>
            <person name="Liu B."/>
            <person name="Lei M."/>
            <person name="Yu H."/>
            <person name="Li Y."/>
            <person name="Xu H."/>
            <person name="Wei S."/>
            <person name="He X."/>
            <person name="Fang L."/>
            <person name="Zhang Z."/>
            <person name="Zhang Y."/>
            <person name="Huang X."/>
            <person name="Su Z."/>
            <person name="Tong W."/>
            <person name="Li J."/>
            <person name="Tong Z."/>
            <person name="Li S."/>
            <person name="Ye J."/>
            <person name="Wang L."/>
            <person name="Fang L."/>
            <person name="Lei T."/>
            <person name="Chen C."/>
            <person name="Chen H."/>
            <person name="Xu Z."/>
            <person name="Li H."/>
            <person name="Huang H."/>
            <person name="Zhang F."/>
            <person name="Xu H."/>
            <person name="Li N."/>
            <person name="Zhao C."/>
            <person name="Li S."/>
            <person name="Dong L."/>
            <person name="Huang Y."/>
            <person name="Li L."/>
            <person name="Xi Y."/>
            <person name="Qi Q."/>
            <person name="Li W."/>
            <person name="Zhang B."/>
            <person name="Hu W."/>
            <person name="Zhang Y."/>
            <person name="Tian X."/>
            <person name="Jiao Y."/>
            <person name="Liang X."/>
            <person name="Jin J."/>
            <person name="Gao L."/>
            <person name="Zheng W."/>
            <person name="Hao B."/>
            <person name="Liu S."/>
            <person name="Wang W."/>
            <person name="Yuan L."/>
            <person name="Cao M."/>
            <person name="McDermott J."/>
            <person name="Samudrala R."/>
            <person name="Wang J."/>
            <person name="Wong G.K."/>
            <person name="Yang H."/>
        </authorList>
    </citation>
    <scope>NUCLEOTIDE SEQUENCE [LARGE SCALE GENOMIC DNA]</scope>
    <source>
        <strain evidence="13">cv. 93-11</strain>
    </source>
</reference>
<protein>
    <recommendedName>
        <fullName evidence="14">DUF642 domain-containing protein</fullName>
    </recommendedName>
</protein>
<evidence type="ECO:0000256" key="4">
    <source>
        <dbReference type="ARBA" id="ARBA00022490"/>
    </source>
</evidence>
<dbReference type="InterPro" id="IPR006946">
    <property type="entry name" value="DGR2-like_dom"/>
</dbReference>
<organism evidence="12 13">
    <name type="scientific">Oryza sativa subsp. indica</name>
    <name type="common">Rice</name>
    <dbReference type="NCBI Taxonomy" id="39946"/>
    <lineage>
        <taxon>Eukaryota</taxon>
        <taxon>Viridiplantae</taxon>
        <taxon>Streptophyta</taxon>
        <taxon>Embryophyta</taxon>
        <taxon>Tracheophyta</taxon>
        <taxon>Spermatophyta</taxon>
        <taxon>Magnoliopsida</taxon>
        <taxon>Liliopsida</taxon>
        <taxon>Poales</taxon>
        <taxon>Poaceae</taxon>
        <taxon>BOP clade</taxon>
        <taxon>Oryzoideae</taxon>
        <taxon>Oryzeae</taxon>
        <taxon>Oryzinae</taxon>
        <taxon>Oryza</taxon>
        <taxon>Oryza sativa</taxon>
    </lineage>
</organism>
<evidence type="ECO:0000256" key="3">
    <source>
        <dbReference type="ARBA" id="ARBA00004613"/>
    </source>
</evidence>
<dbReference type="PANTHER" id="PTHR31265">
    <property type="entry name" value="OS02G0527500 PROTEIN-RELATED"/>
    <property type="match status" value="1"/>
</dbReference>
<dbReference type="HOGENOM" id="CLU_657868_0_0_1"/>
<name>B8A9M9_ORYSI</name>
<evidence type="ECO:0000256" key="1">
    <source>
        <dbReference type="ARBA" id="ARBA00004196"/>
    </source>
</evidence>
<dbReference type="Pfam" id="PF13925">
    <property type="entry name" value="Katanin_con80"/>
    <property type="match status" value="1"/>
</dbReference>
<dbReference type="GO" id="GO:0005886">
    <property type="term" value="C:plasma membrane"/>
    <property type="evidence" value="ECO:0007669"/>
    <property type="project" value="TreeGrafter"/>
</dbReference>
<proteinExistence type="predicted"/>
<feature type="domain" description="DUF642" evidence="10">
    <location>
        <begin position="35"/>
        <end position="92"/>
    </location>
</feature>
<dbReference type="EMBL" id="CM000126">
    <property type="protein sequence ID" value="EEC70811.1"/>
    <property type="molecule type" value="Genomic_DNA"/>
</dbReference>
<evidence type="ECO:0000256" key="9">
    <source>
        <dbReference type="SAM" id="SignalP"/>
    </source>
</evidence>
<dbReference type="FunFam" id="2.60.120.260:FF:000031">
    <property type="entry name" value="DUF642 family protein"/>
    <property type="match status" value="1"/>
</dbReference>
<feature type="domain" description="DUF642" evidence="10">
    <location>
        <begin position="93"/>
        <end position="259"/>
    </location>
</feature>
<feature type="chain" id="PRO_5002867379" description="DUF642 domain-containing protein" evidence="9">
    <location>
        <begin position="30"/>
        <end position="418"/>
    </location>
</feature>
<evidence type="ECO:0000256" key="2">
    <source>
        <dbReference type="ARBA" id="ARBA00004245"/>
    </source>
</evidence>
<dbReference type="Gene3D" id="2.60.120.260">
    <property type="entry name" value="Galactose-binding domain-like"/>
    <property type="match status" value="1"/>
</dbReference>
<evidence type="ECO:0000256" key="6">
    <source>
        <dbReference type="ARBA" id="ARBA00022729"/>
    </source>
</evidence>
<evidence type="ECO:0000313" key="12">
    <source>
        <dbReference type="EMBL" id="EEC70811.1"/>
    </source>
</evidence>
<dbReference type="Proteomes" id="UP000007015">
    <property type="component" value="Chromosome 1"/>
</dbReference>
<evidence type="ECO:0000259" key="11">
    <source>
        <dbReference type="Pfam" id="PF13925"/>
    </source>
</evidence>
<comment type="subcellular location">
    <subcellularLocation>
        <location evidence="1">Cell envelope</location>
    </subcellularLocation>
    <subcellularLocation>
        <location evidence="2">Cytoplasm</location>
        <location evidence="2">Cytoskeleton</location>
    </subcellularLocation>
    <subcellularLocation>
        <location evidence="3">Secreted</location>
    </subcellularLocation>
</comment>